<feature type="compositionally biased region" description="Polar residues" evidence="1">
    <location>
        <begin position="133"/>
        <end position="142"/>
    </location>
</feature>
<accession>A0A2T2NAE0</accession>
<feature type="region of interest" description="Disordered" evidence="1">
    <location>
        <begin position="193"/>
        <end position="250"/>
    </location>
</feature>
<dbReference type="EMBL" id="KZ678142">
    <property type="protein sequence ID" value="PSN62018.1"/>
    <property type="molecule type" value="Genomic_DNA"/>
</dbReference>
<dbReference type="OrthoDB" id="5226159at2759"/>
<organism evidence="2 3">
    <name type="scientific">Corynespora cassiicola Philippines</name>
    <dbReference type="NCBI Taxonomy" id="1448308"/>
    <lineage>
        <taxon>Eukaryota</taxon>
        <taxon>Fungi</taxon>
        <taxon>Dikarya</taxon>
        <taxon>Ascomycota</taxon>
        <taxon>Pezizomycotina</taxon>
        <taxon>Dothideomycetes</taxon>
        <taxon>Pleosporomycetidae</taxon>
        <taxon>Pleosporales</taxon>
        <taxon>Corynesporascaceae</taxon>
        <taxon>Corynespora</taxon>
    </lineage>
</organism>
<evidence type="ECO:0000313" key="3">
    <source>
        <dbReference type="Proteomes" id="UP000240883"/>
    </source>
</evidence>
<dbReference type="Proteomes" id="UP000240883">
    <property type="component" value="Unassembled WGS sequence"/>
</dbReference>
<sequence length="250" mass="27156">MAIRNLIAKIRRAILCCRKEETKACMEIGSPTDVRRMDAGEGMPGLSDEDRRLIREKVSNDAIRLLSLQSHPPSQPPSEPSSPPHSREPSHPLLNAASANLPPTLPTPPRQKHNDTLPPSNRMKSVWDRTRRLSTGLQSHHSGYQELDPNSEKATGEDTDVRIEDDVVVKLDLDIDFKDSALNVDLDTPVSAKSGGQFGEQDVMSEANGVPNEDKNLIKARGTSLGVDGDAESTGSEGEGMAGKRLLVQG</sequence>
<feature type="compositionally biased region" description="Pro residues" evidence="1">
    <location>
        <begin position="73"/>
        <end position="83"/>
    </location>
</feature>
<proteinExistence type="predicted"/>
<evidence type="ECO:0000256" key="1">
    <source>
        <dbReference type="SAM" id="MobiDB-lite"/>
    </source>
</evidence>
<feature type="region of interest" description="Disordered" evidence="1">
    <location>
        <begin position="68"/>
        <end position="157"/>
    </location>
</feature>
<gene>
    <name evidence="2" type="ORF">BS50DRAFT_638604</name>
</gene>
<dbReference type="AlphaFoldDB" id="A0A2T2NAE0"/>
<evidence type="ECO:0000313" key="2">
    <source>
        <dbReference type="EMBL" id="PSN62018.1"/>
    </source>
</evidence>
<reference evidence="2 3" key="1">
    <citation type="journal article" date="2018" name="Front. Microbiol.">
        <title>Genome-Wide Analysis of Corynespora cassiicola Leaf Fall Disease Putative Effectors.</title>
        <authorList>
            <person name="Lopez D."/>
            <person name="Ribeiro S."/>
            <person name="Label P."/>
            <person name="Fumanal B."/>
            <person name="Venisse J.S."/>
            <person name="Kohler A."/>
            <person name="de Oliveira R.R."/>
            <person name="Labutti K."/>
            <person name="Lipzen A."/>
            <person name="Lail K."/>
            <person name="Bauer D."/>
            <person name="Ohm R.A."/>
            <person name="Barry K.W."/>
            <person name="Spatafora J."/>
            <person name="Grigoriev I.V."/>
            <person name="Martin F.M."/>
            <person name="Pujade-Renaud V."/>
        </authorList>
    </citation>
    <scope>NUCLEOTIDE SEQUENCE [LARGE SCALE GENOMIC DNA]</scope>
    <source>
        <strain evidence="2 3">Philippines</strain>
    </source>
</reference>
<keyword evidence="3" id="KW-1185">Reference proteome</keyword>
<name>A0A2T2NAE0_CORCC</name>
<protein>
    <submittedName>
        <fullName evidence="2">Uncharacterized protein</fullName>
    </submittedName>
</protein>